<comment type="caution">
    <text evidence="1">The sequence shown here is derived from an EMBL/GenBank/DDBJ whole genome shotgun (WGS) entry which is preliminary data.</text>
</comment>
<dbReference type="eggNOG" id="ENOG502T22K">
    <property type="taxonomic scope" value="Eukaryota"/>
</dbReference>
<keyword evidence="2" id="KW-1185">Reference proteome</keyword>
<dbReference type="SUPFAM" id="SSF54427">
    <property type="entry name" value="NTF2-like"/>
    <property type="match status" value="2"/>
</dbReference>
<evidence type="ECO:0000313" key="1">
    <source>
        <dbReference type="EMBL" id="EXF81096.1"/>
    </source>
</evidence>
<sequence length="273" mass="29931">MADQDIASIFQAFLDAVNNKKWDEVHNHLQPVVRATYNESTESRDQLIKRLTATAEKGSHLSADQLTVNEAAQSLGARLITTTSDASEGTPSKVWDLVLVFFENGKIARLYQVANQQSRGVGPVPAPPFVPEYAAKASQNPISAAEIETLYRKYIYSYNDGTMPTVLPALWAETISMHGNLVPAVGAVGFLGKILLPVIAGLKYEVDEFVVDEKKQQIAVRLSISGVPQNKNLQKNGPDGKVTVYEHALYGYEEGKVAWAWAAQAFDMRPPSL</sequence>
<protein>
    <submittedName>
        <fullName evidence="1">SnoaL-like polyketide cyclase</fullName>
    </submittedName>
</protein>
<dbReference type="OrthoDB" id="2830113at2759"/>
<organism evidence="1 2">
    <name type="scientific">Colletotrichum fioriniae PJ7</name>
    <dbReference type="NCBI Taxonomy" id="1445577"/>
    <lineage>
        <taxon>Eukaryota</taxon>
        <taxon>Fungi</taxon>
        <taxon>Dikarya</taxon>
        <taxon>Ascomycota</taxon>
        <taxon>Pezizomycotina</taxon>
        <taxon>Sordariomycetes</taxon>
        <taxon>Hypocreomycetidae</taxon>
        <taxon>Glomerellales</taxon>
        <taxon>Glomerellaceae</taxon>
        <taxon>Colletotrichum</taxon>
        <taxon>Colletotrichum acutatum species complex</taxon>
    </lineage>
</organism>
<dbReference type="EMBL" id="JARH01000385">
    <property type="protein sequence ID" value="EXF81096.1"/>
    <property type="molecule type" value="Genomic_DNA"/>
</dbReference>
<dbReference type="Gene3D" id="3.10.450.50">
    <property type="match status" value="2"/>
</dbReference>
<gene>
    <name evidence="1" type="ORF">CFIO01_08192</name>
</gene>
<dbReference type="InterPro" id="IPR032710">
    <property type="entry name" value="NTF2-like_dom_sf"/>
</dbReference>
<reference evidence="1 2" key="1">
    <citation type="submission" date="2014-02" db="EMBL/GenBank/DDBJ databases">
        <title>The genome sequence of Colletotrichum fioriniae PJ7.</title>
        <authorList>
            <person name="Baroncelli R."/>
            <person name="Thon M.R."/>
        </authorList>
    </citation>
    <scope>NUCLEOTIDE SEQUENCE [LARGE SCALE GENOMIC DNA]</scope>
    <source>
        <strain evidence="1 2">PJ7</strain>
    </source>
</reference>
<dbReference type="HOGENOM" id="CLU_070366_0_0_1"/>
<proteinExistence type="predicted"/>
<dbReference type="Proteomes" id="UP000020467">
    <property type="component" value="Unassembled WGS sequence"/>
</dbReference>
<dbReference type="AlphaFoldDB" id="A0A010RKY4"/>
<name>A0A010RKY4_9PEZI</name>
<dbReference type="KEGG" id="cfj:CFIO01_08192"/>
<evidence type="ECO:0000313" key="2">
    <source>
        <dbReference type="Proteomes" id="UP000020467"/>
    </source>
</evidence>
<accession>A0A010RKY4</accession>